<dbReference type="Proteomes" id="UP001596356">
    <property type="component" value="Unassembled WGS sequence"/>
</dbReference>
<protein>
    <recommendedName>
        <fullName evidence="3">PqqD family protein</fullName>
    </recommendedName>
</protein>
<sequence>MAVPALERVGLFDAMLTLIPQTSSLMALDRPLTALAQLINDLGGVQTLYYREIDETGSLIEQALHDRGVVTQFTSLTADGDPTDAPRDPGEEHLVQRAPFDDAVVADDEVLVLAGSTPLRLSALGATIWLAAAQPLSAGAAVEVCRAAHGDHPQAAELVDSALTELLEVGALAPIPRAAIAGPRPAVR</sequence>
<gene>
    <name evidence="1" type="ORF">ACFQBT_02180</name>
</gene>
<accession>A0ABW2ANP3</accession>
<evidence type="ECO:0000313" key="1">
    <source>
        <dbReference type="EMBL" id="MFC6712721.1"/>
    </source>
</evidence>
<evidence type="ECO:0008006" key="3">
    <source>
        <dbReference type="Google" id="ProtNLM"/>
    </source>
</evidence>
<keyword evidence="2" id="KW-1185">Reference proteome</keyword>
<evidence type="ECO:0000313" key="2">
    <source>
        <dbReference type="Proteomes" id="UP001596356"/>
    </source>
</evidence>
<dbReference type="RefSeq" id="WP_377820190.1">
    <property type="nucleotide sequence ID" value="NZ_JBHSWJ010000002.1"/>
</dbReference>
<organism evidence="1 2">
    <name type="scientific">Branchiibius cervicis</name>
    <dbReference type="NCBI Taxonomy" id="908252"/>
    <lineage>
        <taxon>Bacteria</taxon>
        <taxon>Bacillati</taxon>
        <taxon>Actinomycetota</taxon>
        <taxon>Actinomycetes</taxon>
        <taxon>Micrococcales</taxon>
        <taxon>Dermacoccaceae</taxon>
        <taxon>Branchiibius</taxon>
    </lineage>
</organism>
<dbReference type="EMBL" id="JBHSWJ010000002">
    <property type="protein sequence ID" value="MFC6712721.1"/>
    <property type="molecule type" value="Genomic_DNA"/>
</dbReference>
<comment type="caution">
    <text evidence="1">The sequence shown here is derived from an EMBL/GenBank/DDBJ whole genome shotgun (WGS) entry which is preliminary data.</text>
</comment>
<name>A0ABW2ANP3_9MICO</name>
<reference evidence="2" key="1">
    <citation type="journal article" date="2019" name="Int. J. Syst. Evol. Microbiol.">
        <title>The Global Catalogue of Microorganisms (GCM) 10K type strain sequencing project: providing services to taxonomists for standard genome sequencing and annotation.</title>
        <authorList>
            <consortium name="The Broad Institute Genomics Platform"/>
            <consortium name="The Broad Institute Genome Sequencing Center for Infectious Disease"/>
            <person name="Wu L."/>
            <person name="Ma J."/>
        </authorList>
    </citation>
    <scope>NUCLEOTIDE SEQUENCE [LARGE SCALE GENOMIC DNA]</scope>
    <source>
        <strain evidence="2">NBRC 106593</strain>
    </source>
</reference>
<proteinExistence type="predicted"/>